<accession>A0A3L7JXS2</accession>
<keyword evidence="1" id="KW-1133">Transmembrane helix</keyword>
<evidence type="ECO:0000313" key="2">
    <source>
        <dbReference type="EMBL" id="RLQ95064.1"/>
    </source>
</evidence>
<organism evidence="2 3">
    <name type="scientific">Falsibacillus albus</name>
    <dbReference type="NCBI Taxonomy" id="2478915"/>
    <lineage>
        <taxon>Bacteria</taxon>
        <taxon>Bacillati</taxon>
        <taxon>Bacillota</taxon>
        <taxon>Bacilli</taxon>
        <taxon>Bacillales</taxon>
        <taxon>Bacillaceae</taxon>
        <taxon>Falsibacillus</taxon>
    </lineage>
</organism>
<proteinExistence type="predicted"/>
<protein>
    <submittedName>
        <fullName evidence="2">DUF2663 family protein</fullName>
    </submittedName>
</protein>
<comment type="caution">
    <text evidence="2">The sequence shown here is derived from an EMBL/GenBank/DDBJ whole genome shotgun (WGS) entry which is preliminary data.</text>
</comment>
<evidence type="ECO:0000256" key="1">
    <source>
        <dbReference type="SAM" id="Phobius"/>
    </source>
</evidence>
<keyword evidence="3" id="KW-1185">Reference proteome</keyword>
<reference evidence="2 3" key="1">
    <citation type="submission" date="2018-10" db="EMBL/GenBank/DDBJ databases">
        <title>Falsibacillus sp. genome draft.</title>
        <authorList>
            <person name="Shi S."/>
        </authorList>
    </citation>
    <scope>NUCLEOTIDE SEQUENCE [LARGE SCALE GENOMIC DNA]</scope>
    <source>
        <strain evidence="2 3">GY 10110</strain>
    </source>
</reference>
<dbReference type="InterPro" id="IPR020210">
    <property type="entry name" value="Uncharacterised_YpbF_TM"/>
</dbReference>
<evidence type="ECO:0000313" key="3">
    <source>
        <dbReference type="Proteomes" id="UP000276770"/>
    </source>
</evidence>
<keyword evidence="1" id="KW-0472">Membrane</keyword>
<dbReference type="RefSeq" id="WP_121680720.1">
    <property type="nucleotide sequence ID" value="NZ_RCVZ01000007.1"/>
</dbReference>
<gene>
    <name evidence="2" type="ORF">D9X91_11215</name>
</gene>
<keyword evidence="1" id="KW-0812">Transmembrane</keyword>
<feature type="transmembrane region" description="Helical" evidence="1">
    <location>
        <begin position="38"/>
        <end position="56"/>
    </location>
</feature>
<dbReference type="Pfam" id="PF10864">
    <property type="entry name" value="DUF2663"/>
    <property type="match status" value="1"/>
</dbReference>
<name>A0A3L7JXS2_9BACI</name>
<feature type="transmembrane region" description="Helical" evidence="1">
    <location>
        <begin position="81"/>
        <end position="98"/>
    </location>
</feature>
<dbReference type="AlphaFoldDB" id="A0A3L7JXS2"/>
<dbReference type="OrthoDB" id="2969742at2"/>
<sequence length="151" mass="18345">MESSIIMLDGDTDQATKQMLENVVKRKKKYEKYKKRHLIVLWAAVFITFGFLYYIYKAILIKYSYSFAEVFSVFVNAQRNMFFLLTAAGLFGYAKILYNKREKTEKEYHALRCEIIDKSKDLWRDDRWKNRHNVFEMMKKEYDINLYHESK</sequence>
<dbReference type="EMBL" id="RCVZ01000007">
    <property type="protein sequence ID" value="RLQ95064.1"/>
    <property type="molecule type" value="Genomic_DNA"/>
</dbReference>
<dbReference type="Proteomes" id="UP000276770">
    <property type="component" value="Unassembled WGS sequence"/>
</dbReference>